<proteinExistence type="predicted"/>
<reference evidence="2" key="1">
    <citation type="submission" date="2014-02" db="EMBL/GenBank/DDBJ databases">
        <title>The Genome Sequence of Trichophyton rubrum (morphotype fischeri) CBS 288.86.</title>
        <authorList>
            <consortium name="The Broad Institute Genomics Platform"/>
            <person name="Cuomo C.A."/>
            <person name="White T.C."/>
            <person name="Graser Y."/>
            <person name="Martinez-Rossi N."/>
            <person name="Heitman J."/>
            <person name="Young S.K."/>
            <person name="Zeng Q."/>
            <person name="Gargeya S."/>
            <person name="Abouelleil A."/>
            <person name="Alvarado L."/>
            <person name="Chapman S.B."/>
            <person name="Gainer-Dewar J."/>
            <person name="Goldberg J."/>
            <person name="Griggs A."/>
            <person name="Gujja S."/>
            <person name="Hansen M."/>
            <person name="Howarth C."/>
            <person name="Imamovic A."/>
            <person name="Larimer J."/>
            <person name="Martinez D."/>
            <person name="Murphy C."/>
            <person name="Pearson M.D."/>
            <person name="Persinoti G."/>
            <person name="Poon T."/>
            <person name="Priest M."/>
            <person name="Roberts A.D."/>
            <person name="Saif S."/>
            <person name="Shea T.D."/>
            <person name="Sykes S.N."/>
            <person name="Wortman J."/>
            <person name="Nusbaum C."/>
            <person name="Birren B."/>
        </authorList>
    </citation>
    <scope>NUCLEOTIDE SEQUENCE [LARGE SCALE GENOMIC DNA]</scope>
    <source>
        <strain evidence="2">CBS 288.86</strain>
    </source>
</reference>
<feature type="compositionally biased region" description="Basic residues" evidence="1">
    <location>
        <begin position="25"/>
        <end position="34"/>
    </location>
</feature>
<organism evidence="2">
    <name type="scientific">Trichophyton rubrum CBS 288.86</name>
    <dbReference type="NCBI Taxonomy" id="1215330"/>
    <lineage>
        <taxon>Eukaryota</taxon>
        <taxon>Fungi</taxon>
        <taxon>Dikarya</taxon>
        <taxon>Ascomycota</taxon>
        <taxon>Pezizomycotina</taxon>
        <taxon>Eurotiomycetes</taxon>
        <taxon>Eurotiomycetidae</taxon>
        <taxon>Onygenales</taxon>
        <taxon>Arthrodermataceae</taxon>
        <taxon>Trichophyton</taxon>
    </lineage>
</organism>
<feature type="region of interest" description="Disordered" evidence="1">
    <location>
        <begin position="1"/>
        <end position="49"/>
    </location>
</feature>
<sequence length="73" mass="7879">MAEDTVAEGAAETSALQSQPYQAAKTKRGKGKGKEKKDKDDSTPPVKRRCVSTACIACRKRKSKVCLPIIASR</sequence>
<evidence type="ECO:0000256" key="1">
    <source>
        <dbReference type="SAM" id="MobiDB-lite"/>
    </source>
</evidence>
<protein>
    <recommendedName>
        <fullName evidence="3">Zn(2)-C6 fungal-type domain-containing protein</fullName>
    </recommendedName>
</protein>
<gene>
    <name evidence="2" type="ORF">H103_02583</name>
</gene>
<name>A0A022W935_TRIRU</name>
<evidence type="ECO:0008006" key="3">
    <source>
        <dbReference type="Google" id="ProtNLM"/>
    </source>
</evidence>
<dbReference type="Proteomes" id="UP000023758">
    <property type="component" value="Unassembled WGS sequence"/>
</dbReference>
<dbReference type="HOGENOM" id="CLU_2706570_0_0_1"/>
<dbReference type="EMBL" id="KK207780">
    <property type="protein sequence ID" value="EZF54578.1"/>
    <property type="molecule type" value="Genomic_DNA"/>
</dbReference>
<evidence type="ECO:0000313" key="2">
    <source>
        <dbReference type="EMBL" id="EZF54578.1"/>
    </source>
</evidence>
<accession>A0A022W935</accession>
<dbReference type="AlphaFoldDB" id="A0A022W935"/>